<dbReference type="PATRIC" id="fig|1240687.3.peg.70"/>
<evidence type="ECO:0000313" key="1">
    <source>
        <dbReference type="EMBL" id="EMK26217.1"/>
    </source>
</evidence>
<dbReference type="EMBL" id="ANCE01000006">
    <property type="protein sequence ID" value="EMK26217.1"/>
    <property type="molecule type" value="Genomic_DNA"/>
</dbReference>
<name>M6FGL6_9LEPT</name>
<protein>
    <submittedName>
        <fullName evidence="1">Uncharacterized protein</fullName>
    </submittedName>
</protein>
<gene>
    <name evidence="1" type="ORF">LEP1GSC008_0970</name>
</gene>
<dbReference type="AlphaFoldDB" id="M6FGL6"/>
<proteinExistence type="predicted"/>
<dbReference type="Proteomes" id="UP000011980">
    <property type="component" value="Unassembled WGS sequence"/>
</dbReference>
<reference evidence="1 2" key="1">
    <citation type="submission" date="2013-01" db="EMBL/GenBank/DDBJ databases">
        <authorList>
            <person name="Harkins D.M."/>
            <person name="Durkin A.S."/>
            <person name="Brinkac L.M."/>
            <person name="Haft D.H."/>
            <person name="Selengut J.D."/>
            <person name="Sanka R."/>
            <person name="DePew J."/>
            <person name="Purushe J."/>
            <person name="Galloway R.L."/>
            <person name="Vinetz J.M."/>
            <person name="Sutton G.G."/>
            <person name="Nierman W.C."/>
            <person name="Fouts D.E."/>
        </authorList>
    </citation>
    <scope>NUCLEOTIDE SEQUENCE [LARGE SCALE GENOMIC DNA]</scope>
    <source>
        <strain evidence="1 2">Nikolaevo</strain>
    </source>
</reference>
<evidence type="ECO:0000313" key="2">
    <source>
        <dbReference type="Proteomes" id="UP000011980"/>
    </source>
</evidence>
<comment type="caution">
    <text evidence="1">The sequence shown here is derived from an EMBL/GenBank/DDBJ whole genome shotgun (WGS) entry which is preliminary data.</text>
</comment>
<organism evidence="1 2">
    <name type="scientific">Leptospira kirschneri serovar Bulgarica str. Nikolaevo</name>
    <dbReference type="NCBI Taxonomy" id="1240687"/>
    <lineage>
        <taxon>Bacteria</taxon>
        <taxon>Pseudomonadati</taxon>
        <taxon>Spirochaetota</taxon>
        <taxon>Spirochaetia</taxon>
        <taxon>Leptospirales</taxon>
        <taxon>Leptospiraceae</taxon>
        <taxon>Leptospira</taxon>
    </lineage>
</organism>
<sequence length="38" mass="4638">MNILKNKSCKKYERVIQNKFCILVEVLEFFLSLFQKKN</sequence>
<accession>M6FGL6</accession>